<proteinExistence type="predicted"/>
<evidence type="ECO:0000313" key="2">
    <source>
        <dbReference type="Proteomes" id="UP000271889"/>
    </source>
</evidence>
<accession>A0A3P6QCY9</accession>
<sequence>MAILAAVIGLLITIRRWPSIEHRVQAARSAPAAIVEEVALSATAHIKDYACSIMKLCFNL</sequence>
<dbReference type="Proteomes" id="UP000271889">
    <property type="component" value="Unassembled WGS sequence"/>
</dbReference>
<name>A0A3P6QCY9_CYLGO</name>
<dbReference type="OrthoDB" id="10436344at2759"/>
<organism evidence="1 2">
    <name type="scientific">Cylicostephanus goldi</name>
    <name type="common">Nematode worm</name>
    <dbReference type="NCBI Taxonomy" id="71465"/>
    <lineage>
        <taxon>Eukaryota</taxon>
        <taxon>Metazoa</taxon>
        <taxon>Ecdysozoa</taxon>
        <taxon>Nematoda</taxon>
        <taxon>Chromadorea</taxon>
        <taxon>Rhabditida</taxon>
        <taxon>Rhabditina</taxon>
        <taxon>Rhabditomorpha</taxon>
        <taxon>Strongyloidea</taxon>
        <taxon>Strongylidae</taxon>
        <taxon>Cylicostephanus</taxon>
    </lineage>
</organism>
<dbReference type="EMBL" id="UYRV01001184">
    <property type="protein sequence ID" value="VDK46419.1"/>
    <property type="molecule type" value="Genomic_DNA"/>
</dbReference>
<protein>
    <submittedName>
        <fullName evidence="1">Uncharacterized protein</fullName>
    </submittedName>
</protein>
<reference evidence="1 2" key="1">
    <citation type="submission" date="2018-11" db="EMBL/GenBank/DDBJ databases">
        <authorList>
            <consortium name="Pathogen Informatics"/>
        </authorList>
    </citation>
    <scope>NUCLEOTIDE SEQUENCE [LARGE SCALE GENOMIC DNA]</scope>
</reference>
<dbReference type="AlphaFoldDB" id="A0A3P6QCY9"/>
<gene>
    <name evidence="1" type="ORF">CGOC_LOCUS764</name>
</gene>
<keyword evidence="2" id="KW-1185">Reference proteome</keyword>
<evidence type="ECO:0000313" key="1">
    <source>
        <dbReference type="EMBL" id="VDK46419.1"/>
    </source>
</evidence>